<sequence length="172" mass="18725">MRILLLSGGRKALDASAAGLPPGTVAPLPDRPIAVHSPLRGHFREFMAPYIDAMPFEAPEPPLVSCPKRKPLTTAEDVRDLSDRSPTDPISLVDVCDETKDQGVRLGLILGSSIPDGILGFPFLVVHVDKQEHIQQVLTSVYEFGGDLSQLRARWARRPTCPPAWGARSATR</sequence>
<evidence type="ECO:0000313" key="1">
    <source>
        <dbReference type="EMBL" id="MDX2911442.1"/>
    </source>
</evidence>
<comment type="caution">
    <text evidence="1">The sequence shown here is derived from an EMBL/GenBank/DDBJ whole genome shotgun (WGS) entry which is preliminary data.</text>
</comment>
<dbReference type="Gene3D" id="3.40.366.10">
    <property type="entry name" value="Malonyl-Coenzyme A Acyl Carrier Protein, domain 2"/>
    <property type="match status" value="1"/>
</dbReference>
<dbReference type="EMBL" id="JARAVY010000008">
    <property type="protein sequence ID" value="MDX2911442.1"/>
    <property type="molecule type" value="Genomic_DNA"/>
</dbReference>
<protein>
    <submittedName>
        <fullName evidence="1">Uncharacterized protein</fullName>
    </submittedName>
</protein>
<dbReference type="RefSeq" id="WP_256965532.1">
    <property type="nucleotide sequence ID" value="NZ_JAGJBZ010000002.1"/>
</dbReference>
<accession>A0ABU4L6R5</accession>
<organism evidence="1 2">
    <name type="scientific">Streptomyces griseiscabiei</name>
    <dbReference type="NCBI Taxonomy" id="2993540"/>
    <lineage>
        <taxon>Bacteria</taxon>
        <taxon>Bacillati</taxon>
        <taxon>Actinomycetota</taxon>
        <taxon>Actinomycetes</taxon>
        <taxon>Kitasatosporales</taxon>
        <taxon>Streptomycetaceae</taxon>
        <taxon>Streptomyces</taxon>
    </lineage>
</organism>
<evidence type="ECO:0000313" key="2">
    <source>
        <dbReference type="Proteomes" id="UP001271723"/>
    </source>
</evidence>
<gene>
    <name evidence="1" type="ORF">PV517_22485</name>
</gene>
<dbReference type="SUPFAM" id="SSF52151">
    <property type="entry name" value="FabD/lysophospholipase-like"/>
    <property type="match status" value="1"/>
</dbReference>
<proteinExistence type="predicted"/>
<reference evidence="1 2" key="1">
    <citation type="journal article" date="2023" name="Microb. Genom.">
        <title>Mesoterricola silvestris gen. nov., sp. nov., Mesoterricola sediminis sp. nov., Geothrix oryzae sp. nov., Geothrix edaphica sp. nov., Geothrix rubra sp. nov., and Geothrix limicola sp. nov., six novel members of Acidobacteriota isolated from soils.</title>
        <authorList>
            <person name="Weisberg A.J."/>
            <person name="Pearce E."/>
            <person name="Kramer C.G."/>
            <person name="Chang J.H."/>
            <person name="Clarke C.R."/>
        </authorList>
    </citation>
    <scope>NUCLEOTIDE SEQUENCE [LARGE SCALE GENOMIC DNA]</scope>
    <source>
        <strain evidence="1 2">NRRL_B-2795</strain>
    </source>
</reference>
<keyword evidence="2" id="KW-1185">Reference proteome</keyword>
<dbReference type="InterPro" id="IPR016035">
    <property type="entry name" value="Acyl_Trfase/lysoPLipase"/>
</dbReference>
<dbReference type="InterPro" id="IPR001227">
    <property type="entry name" value="Ac_transferase_dom_sf"/>
</dbReference>
<dbReference type="Proteomes" id="UP001271723">
    <property type="component" value="Unassembled WGS sequence"/>
</dbReference>
<dbReference type="Gene3D" id="3.30.70.250">
    <property type="entry name" value="Malonyl-CoA ACP transacylase, ACP-binding"/>
    <property type="match status" value="1"/>
</dbReference>
<name>A0ABU4L6R5_9ACTN</name>